<protein>
    <submittedName>
        <fullName evidence="1">Uncharacterized protein</fullName>
    </submittedName>
</protein>
<dbReference type="EMBL" id="FMCR01000007">
    <property type="protein sequence ID" value="SCF38286.1"/>
    <property type="molecule type" value="Genomic_DNA"/>
</dbReference>
<reference evidence="1 2" key="1">
    <citation type="submission" date="2016-06" db="EMBL/GenBank/DDBJ databases">
        <authorList>
            <person name="Kjaerup R.B."/>
            <person name="Dalgaard T.S."/>
            <person name="Juul-Madsen H.R."/>
        </authorList>
    </citation>
    <scope>NUCLEOTIDE SEQUENCE [LARGE SCALE GENOMIC DNA]</scope>
    <source>
        <strain evidence="1 2">DSM 44871</strain>
    </source>
</reference>
<dbReference type="AlphaFoldDB" id="A0A1C4ZZG9"/>
<sequence>MFAELTKPDERTLRFTSMGLSLGGLLHEDDALAFQRSQIAGAVLTDAVPADLRASFERLRDQHSLGVVDYEQFTVVADAAVGLYEPALRARFVEFYHGRVIPFTDDEARPQPLTSANYDDIAKHLRRRRLRLPAGSGAPRRFAGMLTDLLAWAREHELLRGQRARQGEQVVVKMRNHLAHSRPHHIHTPVEATLELRDLAEFINQLWGVATPDGRCYPAPVRRETLAVGWNPTTGVQEFTRAENLTADEDPTTRWILYRGVPDGYEAERFDSRYVTTRVPTQYLWGPDSAADAVAWLATHQPTGDEIDPVDGLYLLRHHGNRLYLPQTPEVFAATPVEQQAGRWHLLRADVGNDAFACVRARVTPNETHNSCRCPVERLAQGTWNAVHAKLRHLQPALVPHLPADVRAPSPMAWPRAVEIPT</sequence>
<accession>A0A1C4ZZG9</accession>
<evidence type="ECO:0000313" key="1">
    <source>
        <dbReference type="EMBL" id="SCF38286.1"/>
    </source>
</evidence>
<dbReference type="Proteomes" id="UP000198864">
    <property type="component" value="Unassembled WGS sequence"/>
</dbReference>
<gene>
    <name evidence="1" type="ORF">GA0070561_6051</name>
</gene>
<name>A0A1C4ZZG9_9ACTN</name>
<evidence type="ECO:0000313" key="2">
    <source>
        <dbReference type="Proteomes" id="UP000198864"/>
    </source>
</evidence>
<proteinExistence type="predicted"/>
<organism evidence="1 2">
    <name type="scientific">Micromonospora saelicesensis</name>
    <dbReference type="NCBI Taxonomy" id="285676"/>
    <lineage>
        <taxon>Bacteria</taxon>
        <taxon>Bacillati</taxon>
        <taxon>Actinomycetota</taxon>
        <taxon>Actinomycetes</taxon>
        <taxon>Micromonosporales</taxon>
        <taxon>Micromonosporaceae</taxon>
        <taxon>Micromonospora</taxon>
    </lineage>
</organism>